<dbReference type="EMBL" id="JAADJZ010000003">
    <property type="protein sequence ID" value="KAF2876114.1"/>
    <property type="molecule type" value="Genomic_DNA"/>
</dbReference>
<dbReference type="GO" id="GO:0005688">
    <property type="term" value="C:U6 snRNP"/>
    <property type="evidence" value="ECO:0007669"/>
    <property type="project" value="TreeGrafter"/>
</dbReference>
<dbReference type="GO" id="GO:0005681">
    <property type="term" value="C:spliceosomal complex"/>
    <property type="evidence" value="ECO:0007669"/>
    <property type="project" value="UniProtKB-KW"/>
</dbReference>
<sequence length="87" mass="9499">MSINGDTPNPTREEDPVNPRDPSGFLSEIIGSAVIVKLNAGTVYKGKLEAVDGYMNITVHGCEEVRDDKVVRKWGNSFIRGNNGTHL</sequence>
<dbReference type="GO" id="GO:0005732">
    <property type="term" value="C:sno(s)RNA-containing ribonucleoprotein complex"/>
    <property type="evidence" value="ECO:0007669"/>
    <property type="project" value="TreeGrafter"/>
</dbReference>
<keyword evidence="5" id="KW-0963">Cytoplasm</keyword>
<dbReference type="GO" id="GO:0008033">
    <property type="term" value="P:tRNA processing"/>
    <property type="evidence" value="ECO:0007669"/>
    <property type="project" value="UniProtKB-KW"/>
</dbReference>
<dbReference type="AlphaFoldDB" id="A0A7C8ICC4"/>
<evidence type="ECO:0000259" key="16">
    <source>
        <dbReference type="PROSITE" id="PS52002"/>
    </source>
</evidence>
<keyword evidence="11" id="KW-0508">mRNA splicing</keyword>
<keyword evidence="12" id="KW-0539">Nucleus</keyword>
<name>A0A7C8ICC4_9PLEO</name>
<dbReference type="InterPro" id="IPR047575">
    <property type="entry name" value="Sm"/>
</dbReference>
<dbReference type="GO" id="GO:0003723">
    <property type="term" value="F:RNA binding"/>
    <property type="evidence" value="ECO:0007669"/>
    <property type="project" value="UniProtKB-KW"/>
</dbReference>
<keyword evidence="7" id="KW-0507">mRNA processing</keyword>
<feature type="compositionally biased region" description="Polar residues" evidence="15">
    <location>
        <begin position="1"/>
        <end position="10"/>
    </location>
</feature>
<proteinExistence type="inferred from homology"/>
<comment type="similarity">
    <text evidence="3">Belongs to the snRNP Sm proteins family. SmF/LSm6 subfamily.</text>
</comment>
<evidence type="ECO:0000313" key="17">
    <source>
        <dbReference type="EMBL" id="KAF2876114.1"/>
    </source>
</evidence>
<evidence type="ECO:0000256" key="5">
    <source>
        <dbReference type="ARBA" id="ARBA00022490"/>
    </source>
</evidence>
<dbReference type="GO" id="GO:0000932">
    <property type="term" value="C:P-body"/>
    <property type="evidence" value="ECO:0007669"/>
    <property type="project" value="TreeGrafter"/>
</dbReference>
<dbReference type="Proteomes" id="UP000481861">
    <property type="component" value="Unassembled WGS sequence"/>
</dbReference>
<evidence type="ECO:0000256" key="13">
    <source>
        <dbReference type="ARBA" id="ARBA00023274"/>
    </source>
</evidence>
<comment type="function">
    <text evidence="14">Component of LSm protein complexes, which are involved in RNA processing and may function in a chaperone-like manner, facilitating the efficient association of RNA processing factors with their substrates. Component of the cytoplasmic LSM1-LSM7 complex, which is thought to be involved in mRNA degradation by activating the decapping step in the 5'-to-3' mRNA decay pathway. Component of the nuclear LSM2-LSM8 complex, which is involved in splicing of nuclear mRNAs. LSM2-LSM8 associates with multiple snRNP complexes containing the U6 snRNA (U4/U6 di-snRNP, spliceosomal U4/U6.U5 tri-snRNP, and free U6 snRNP). It binds directly to the 3'-terminal U-tract of U6 snRNA and plays a role in the biogenesis and stability of the U6 snRNP and U4/U6 snRNP complexes. LSM2-LSM8 probably also is involved degradation of nuclear pre-mRNA by targeting them for decapping, and in processing of pre-tRNAs, pre-rRNAs and U3 snoRNA.</text>
</comment>
<keyword evidence="6" id="KW-0698">rRNA processing</keyword>
<evidence type="ECO:0000256" key="6">
    <source>
        <dbReference type="ARBA" id="ARBA00022552"/>
    </source>
</evidence>
<evidence type="ECO:0000256" key="3">
    <source>
        <dbReference type="ARBA" id="ARBA00007927"/>
    </source>
</evidence>
<dbReference type="PANTHER" id="PTHR11021">
    <property type="entry name" value="SMALL NUCLEAR RIBONUCLEOPROTEIN F SNRNP-F"/>
    <property type="match status" value="1"/>
</dbReference>
<dbReference type="SMART" id="SM00651">
    <property type="entry name" value="Sm"/>
    <property type="match status" value="1"/>
</dbReference>
<dbReference type="GO" id="GO:0046540">
    <property type="term" value="C:U4/U6 x U5 tri-snRNP complex"/>
    <property type="evidence" value="ECO:0007669"/>
    <property type="project" value="TreeGrafter"/>
</dbReference>
<evidence type="ECO:0000256" key="10">
    <source>
        <dbReference type="ARBA" id="ARBA00022884"/>
    </source>
</evidence>
<dbReference type="PROSITE" id="PS52002">
    <property type="entry name" value="SM"/>
    <property type="match status" value="1"/>
</dbReference>
<evidence type="ECO:0000256" key="8">
    <source>
        <dbReference type="ARBA" id="ARBA00022694"/>
    </source>
</evidence>
<feature type="non-terminal residue" evidence="17">
    <location>
        <position position="87"/>
    </location>
</feature>
<comment type="subcellular location">
    <subcellularLocation>
        <location evidence="2">Cytoplasm</location>
    </subcellularLocation>
    <subcellularLocation>
        <location evidence="1">Nucleus</location>
    </subcellularLocation>
</comment>
<dbReference type="OrthoDB" id="268799at2759"/>
<keyword evidence="18" id="KW-1185">Reference proteome</keyword>
<keyword evidence="9" id="KW-0747">Spliceosome</keyword>
<reference evidence="17 18" key="1">
    <citation type="submission" date="2020-01" db="EMBL/GenBank/DDBJ databases">
        <authorList>
            <consortium name="DOE Joint Genome Institute"/>
            <person name="Haridas S."/>
            <person name="Albert R."/>
            <person name="Binder M."/>
            <person name="Bloem J."/>
            <person name="Labutti K."/>
            <person name="Salamov A."/>
            <person name="Andreopoulos B."/>
            <person name="Baker S.E."/>
            <person name="Barry K."/>
            <person name="Bills G."/>
            <person name="Bluhm B.H."/>
            <person name="Cannon C."/>
            <person name="Castanera R."/>
            <person name="Culley D.E."/>
            <person name="Daum C."/>
            <person name="Ezra D."/>
            <person name="Gonzalez J.B."/>
            <person name="Henrissat B."/>
            <person name="Kuo A."/>
            <person name="Liang C."/>
            <person name="Lipzen A."/>
            <person name="Lutzoni F."/>
            <person name="Magnuson J."/>
            <person name="Mondo S."/>
            <person name="Nolan M."/>
            <person name="Ohm R."/>
            <person name="Pangilinan J."/>
            <person name="Park H.-J.H."/>
            <person name="Ramirez L."/>
            <person name="Alfaro M."/>
            <person name="Sun H."/>
            <person name="Tritt A."/>
            <person name="Yoshinaga Y."/>
            <person name="Zwiers L.-H.L."/>
            <person name="Turgeon B.G."/>
            <person name="Goodwin S.B."/>
            <person name="Spatafora J.W."/>
            <person name="Crous P.W."/>
            <person name="Grigoriev I.V."/>
        </authorList>
    </citation>
    <scope>NUCLEOTIDE SEQUENCE [LARGE SCALE GENOMIC DNA]</scope>
    <source>
        <strain evidence="17 18">CBS 611.86</strain>
    </source>
</reference>
<dbReference type="Gene3D" id="2.30.30.100">
    <property type="match status" value="1"/>
</dbReference>
<feature type="region of interest" description="Disordered" evidence="15">
    <location>
        <begin position="1"/>
        <end position="24"/>
    </location>
</feature>
<dbReference type="SUPFAM" id="SSF50182">
    <property type="entry name" value="Sm-like ribonucleoproteins"/>
    <property type="match status" value="1"/>
</dbReference>
<evidence type="ECO:0000256" key="15">
    <source>
        <dbReference type="SAM" id="MobiDB-lite"/>
    </source>
</evidence>
<accession>A0A7C8ICC4</accession>
<feature type="domain" description="Sm" evidence="16">
    <location>
        <begin position="21"/>
        <end position="87"/>
    </location>
</feature>
<dbReference type="GO" id="GO:0030490">
    <property type="term" value="P:maturation of SSU-rRNA"/>
    <property type="evidence" value="ECO:0007669"/>
    <property type="project" value="TreeGrafter"/>
</dbReference>
<dbReference type="InterPro" id="IPR001163">
    <property type="entry name" value="Sm_dom_euk/arc"/>
</dbReference>
<dbReference type="InterPro" id="IPR016487">
    <property type="entry name" value="Lsm6/sSmF"/>
</dbReference>
<keyword evidence="13" id="KW-0687">Ribonucleoprotein</keyword>
<evidence type="ECO:0000313" key="18">
    <source>
        <dbReference type="Proteomes" id="UP000481861"/>
    </source>
</evidence>
<dbReference type="InterPro" id="IPR010920">
    <property type="entry name" value="LSM_dom_sf"/>
</dbReference>
<evidence type="ECO:0000256" key="1">
    <source>
        <dbReference type="ARBA" id="ARBA00004123"/>
    </source>
</evidence>
<evidence type="ECO:0000256" key="12">
    <source>
        <dbReference type="ARBA" id="ARBA00023242"/>
    </source>
</evidence>
<dbReference type="PANTHER" id="PTHR11021:SF1">
    <property type="entry name" value="U6 SNRNA-ASSOCIATED SM-LIKE PROTEIN LSM6"/>
    <property type="match status" value="1"/>
</dbReference>
<dbReference type="Pfam" id="PF01423">
    <property type="entry name" value="LSM"/>
    <property type="match status" value="1"/>
</dbReference>
<dbReference type="GO" id="GO:0005730">
    <property type="term" value="C:nucleolus"/>
    <property type="evidence" value="ECO:0007669"/>
    <property type="project" value="TreeGrafter"/>
</dbReference>
<dbReference type="GO" id="GO:0000398">
    <property type="term" value="P:mRNA splicing, via spliceosome"/>
    <property type="evidence" value="ECO:0007669"/>
    <property type="project" value="InterPro"/>
</dbReference>
<protein>
    <recommendedName>
        <fullName evidence="4">U6 snRNA-associated Sm-like protein LSm6</fullName>
    </recommendedName>
</protein>
<gene>
    <name evidence="17" type="ORF">BDV95DRAFT_474514</name>
</gene>
<comment type="caution">
    <text evidence="17">The sequence shown here is derived from an EMBL/GenBank/DDBJ whole genome shotgun (WGS) entry which is preliminary data.</text>
</comment>
<evidence type="ECO:0000256" key="11">
    <source>
        <dbReference type="ARBA" id="ARBA00023187"/>
    </source>
</evidence>
<keyword evidence="8" id="KW-0819">tRNA processing</keyword>
<keyword evidence="10" id="KW-0694">RNA-binding</keyword>
<evidence type="ECO:0000256" key="2">
    <source>
        <dbReference type="ARBA" id="ARBA00004496"/>
    </source>
</evidence>
<evidence type="ECO:0000256" key="4">
    <source>
        <dbReference type="ARBA" id="ARBA00014768"/>
    </source>
</evidence>
<evidence type="ECO:0000256" key="7">
    <source>
        <dbReference type="ARBA" id="ARBA00022664"/>
    </source>
</evidence>
<evidence type="ECO:0000256" key="14">
    <source>
        <dbReference type="ARBA" id="ARBA00025365"/>
    </source>
</evidence>
<organism evidence="17 18">
    <name type="scientific">Massariosphaeria phaeospora</name>
    <dbReference type="NCBI Taxonomy" id="100035"/>
    <lineage>
        <taxon>Eukaryota</taxon>
        <taxon>Fungi</taxon>
        <taxon>Dikarya</taxon>
        <taxon>Ascomycota</taxon>
        <taxon>Pezizomycotina</taxon>
        <taxon>Dothideomycetes</taxon>
        <taxon>Pleosporomycetidae</taxon>
        <taxon>Pleosporales</taxon>
        <taxon>Pleosporales incertae sedis</taxon>
        <taxon>Massariosphaeria</taxon>
    </lineage>
</organism>
<evidence type="ECO:0000256" key="9">
    <source>
        <dbReference type="ARBA" id="ARBA00022728"/>
    </source>
</evidence>